<dbReference type="InterPro" id="IPR023673">
    <property type="entry name" value="Ribosomal_uL1_CS"/>
</dbReference>
<organism evidence="11 12">
    <name type="scientific">Candidatus Vampirococcus lugosii</name>
    <dbReference type="NCBI Taxonomy" id="2789015"/>
    <lineage>
        <taxon>Bacteria</taxon>
        <taxon>Candidatus Absconditibacteriota</taxon>
        <taxon>Vampirococcus</taxon>
    </lineage>
</organism>
<dbReference type="Proteomes" id="UP000680365">
    <property type="component" value="Unassembled WGS sequence"/>
</dbReference>
<evidence type="ECO:0000256" key="4">
    <source>
        <dbReference type="ARBA" id="ARBA00022845"/>
    </source>
</evidence>
<accession>A0ABS5QKL1</accession>
<keyword evidence="4 9" id="KW-0810">Translation regulation</keyword>
<keyword evidence="9" id="KW-0820">tRNA-binding</keyword>
<protein>
    <recommendedName>
        <fullName evidence="8 9">Large ribosomal subunit protein uL1</fullName>
    </recommendedName>
</protein>
<comment type="caution">
    <text evidence="11">The sequence shown here is derived from an EMBL/GenBank/DDBJ whole genome shotgun (WGS) entry which is preliminary data.</text>
</comment>
<evidence type="ECO:0000256" key="1">
    <source>
        <dbReference type="ARBA" id="ARBA00010531"/>
    </source>
</evidence>
<gene>
    <name evidence="9" type="primary">rplA</name>
    <name evidence="11" type="ORF">VAMP_23n93</name>
</gene>
<name>A0ABS5QKL1_9BACT</name>
<keyword evidence="6 9" id="KW-0689">Ribosomal protein</keyword>
<dbReference type="PANTHER" id="PTHR36427:SF3">
    <property type="entry name" value="LARGE RIBOSOMAL SUBUNIT PROTEIN UL1M"/>
    <property type="match status" value="1"/>
</dbReference>
<evidence type="ECO:0000313" key="11">
    <source>
        <dbReference type="EMBL" id="MBS8121771.1"/>
    </source>
</evidence>
<dbReference type="PANTHER" id="PTHR36427">
    <property type="entry name" value="54S RIBOSOMAL PROTEIN L1, MITOCHONDRIAL"/>
    <property type="match status" value="1"/>
</dbReference>
<evidence type="ECO:0000256" key="9">
    <source>
        <dbReference type="HAMAP-Rule" id="MF_01318"/>
    </source>
</evidence>
<keyword evidence="3 9" id="KW-0699">rRNA-binding</keyword>
<proteinExistence type="inferred from homology"/>
<dbReference type="GO" id="GO:0005840">
    <property type="term" value="C:ribosome"/>
    <property type="evidence" value="ECO:0007669"/>
    <property type="project" value="UniProtKB-KW"/>
</dbReference>
<keyword evidence="5 9" id="KW-0694">RNA-binding</keyword>
<reference evidence="11 12" key="1">
    <citation type="journal article" date="2021" name="Nat. Commun.">
        <title>Reductive evolution and unique predatory mode in the CPR bacterium Vampirococcus lugosii.</title>
        <authorList>
            <person name="Moreira D."/>
            <person name="Zivanovic Y."/>
            <person name="Lopez-Archilla A.I."/>
            <person name="Iniesto M."/>
            <person name="Lopez-Garcia P."/>
        </authorList>
    </citation>
    <scope>NUCLEOTIDE SEQUENCE [LARGE SCALE GENOMIC DNA]</scope>
    <source>
        <strain evidence="11">Chiprana</strain>
    </source>
</reference>
<keyword evidence="7 9" id="KW-0687">Ribonucleoprotein</keyword>
<dbReference type="PIRSF" id="PIRSF002155">
    <property type="entry name" value="Ribosomal_L1"/>
    <property type="match status" value="1"/>
</dbReference>
<dbReference type="InterPro" id="IPR002143">
    <property type="entry name" value="Ribosomal_uL1"/>
</dbReference>
<dbReference type="CDD" id="cd00403">
    <property type="entry name" value="Ribosomal_L1"/>
    <property type="match status" value="1"/>
</dbReference>
<dbReference type="HAMAP" id="MF_01318_B">
    <property type="entry name" value="Ribosomal_uL1_B"/>
    <property type="match status" value="1"/>
</dbReference>
<evidence type="ECO:0000256" key="2">
    <source>
        <dbReference type="ARBA" id="ARBA00022491"/>
    </source>
</evidence>
<dbReference type="EMBL" id="JAEDAM010000014">
    <property type="protein sequence ID" value="MBS8121771.1"/>
    <property type="molecule type" value="Genomic_DNA"/>
</dbReference>
<dbReference type="InterPro" id="IPR016095">
    <property type="entry name" value="Ribosomal_uL1_3-a/b-sand"/>
</dbReference>
<dbReference type="InterPro" id="IPR028364">
    <property type="entry name" value="Ribosomal_uL1/biogenesis"/>
</dbReference>
<dbReference type="InterPro" id="IPR023674">
    <property type="entry name" value="Ribosomal_uL1-like"/>
</dbReference>
<comment type="subunit">
    <text evidence="9">Part of the 50S ribosomal subunit.</text>
</comment>
<keyword evidence="2 9" id="KW-0678">Repressor</keyword>
<dbReference type="Gene3D" id="3.40.50.790">
    <property type="match status" value="1"/>
</dbReference>
<dbReference type="PROSITE" id="PS01199">
    <property type="entry name" value="RIBOSOMAL_L1"/>
    <property type="match status" value="1"/>
</dbReference>
<dbReference type="NCBIfam" id="TIGR01169">
    <property type="entry name" value="rplA_bact"/>
    <property type="match status" value="1"/>
</dbReference>
<evidence type="ECO:0000256" key="7">
    <source>
        <dbReference type="ARBA" id="ARBA00023274"/>
    </source>
</evidence>
<evidence type="ECO:0000256" key="5">
    <source>
        <dbReference type="ARBA" id="ARBA00022884"/>
    </source>
</evidence>
<comment type="function">
    <text evidence="9">Protein L1 is also a translational repressor protein, it controls the translation of the L11 operon by binding to its mRNA.</text>
</comment>
<dbReference type="SUPFAM" id="SSF56808">
    <property type="entry name" value="Ribosomal protein L1"/>
    <property type="match status" value="1"/>
</dbReference>
<evidence type="ECO:0000313" key="12">
    <source>
        <dbReference type="Proteomes" id="UP000680365"/>
    </source>
</evidence>
<keyword evidence="12" id="KW-1185">Reference proteome</keyword>
<dbReference type="Gene3D" id="3.30.190.20">
    <property type="match status" value="1"/>
</dbReference>
<evidence type="ECO:0000256" key="6">
    <source>
        <dbReference type="ARBA" id="ARBA00022980"/>
    </source>
</evidence>
<dbReference type="RefSeq" id="WP_213348597.1">
    <property type="nucleotide sequence ID" value="NZ_JAEDAM010000014.1"/>
</dbReference>
<comment type="similarity">
    <text evidence="1 9 10">Belongs to the universal ribosomal protein uL1 family.</text>
</comment>
<evidence type="ECO:0000256" key="8">
    <source>
        <dbReference type="ARBA" id="ARBA00035241"/>
    </source>
</evidence>
<evidence type="ECO:0000256" key="3">
    <source>
        <dbReference type="ARBA" id="ARBA00022730"/>
    </source>
</evidence>
<sequence>MAKKFGKKYTDLVKDIDLTKIYESKEAFEIVKKVSYTKFEGTVEVSIKTNANPKYNDQMIRGTVVLPEGTGKEVKVAAFVSDDKIEEAKKAGADIAGNEELIKEIQKGEFNFDSLITSLDMMRDLSKVAKILGPRGLMPSPKAGTVTNDISYTVSEIKKGRVEFKLDKTGNIHTILGKTSFDSDKLVNNLNSLLKAIEDSRPSGVKGKLIKKIVVSPTMGAGVQVSV</sequence>
<dbReference type="Pfam" id="PF00687">
    <property type="entry name" value="Ribosomal_L1"/>
    <property type="match status" value="1"/>
</dbReference>
<evidence type="ECO:0000256" key="10">
    <source>
        <dbReference type="RuleBase" id="RU000659"/>
    </source>
</evidence>
<dbReference type="InterPro" id="IPR005878">
    <property type="entry name" value="Ribosom_uL1_bac-type"/>
</dbReference>
<comment type="function">
    <text evidence="9">Binds directly to 23S rRNA. The L1 stalk is quite mobile in the ribosome, and is involved in E site tRNA release.</text>
</comment>